<reference evidence="2 3" key="1">
    <citation type="submission" date="2018-12" db="EMBL/GenBank/DDBJ databases">
        <authorList>
            <person name="Yu L."/>
        </authorList>
    </citation>
    <scope>NUCLEOTIDE SEQUENCE [LARGE SCALE GENOMIC DNA]</scope>
    <source>
        <strain evidence="2 3">S5H2222</strain>
    </source>
</reference>
<evidence type="ECO:0000256" key="1">
    <source>
        <dbReference type="SAM" id="Phobius"/>
    </source>
</evidence>
<accession>A0A431UG30</accession>
<dbReference type="EMBL" id="RXNR01000077">
    <property type="protein sequence ID" value="RTQ88516.1"/>
    <property type="molecule type" value="Genomic_DNA"/>
</dbReference>
<organism evidence="2 3">
    <name type="scientific">Lysinibacillus telephonicus</name>
    <dbReference type="NCBI Taxonomy" id="1714840"/>
    <lineage>
        <taxon>Bacteria</taxon>
        <taxon>Bacillati</taxon>
        <taxon>Bacillota</taxon>
        <taxon>Bacilli</taxon>
        <taxon>Bacillales</taxon>
        <taxon>Bacillaceae</taxon>
        <taxon>Lysinibacillus</taxon>
    </lineage>
</organism>
<keyword evidence="1" id="KW-0472">Membrane</keyword>
<feature type="transmembrane region" description="Helical" evidence="1">
    <location>
        <begin position="16"/>
        <end position="36"/>
    </location>
</feature>
<dbReference type="OrthoDB" id="2456396at2"/>
<sequence length="106" mass="12066">MFAFSGYSLITGEYRIMPYTLLLLGIMVLVSGIIEFQENRKVIAIISFLSVEFVFFCWYIYTFYVIIICIIVRLKFICSGSGDHNGNGNTYSRNSNRCTSSLGLCQ</sequence>
<comment type="caution">
    <text evidence="2">The sequence shown here is derived from an EMBL/GenBank/DDBJ whole genome shotgun (WGS) entry which is preliminary data.</text>
</comment>
<evidence type="ECO:0000313" key="3">
    <source>
        <dbReference type="Proteomes" id="UP000276349"/>
    </source>
</evidence>
<dbReference type="InterPro" id="IPR025018">
    <property type="entry name" value="DUF3953"/>
</dbReference>
<dbReference type="AlphaFoldDB" id="A0A431UG30"/>
<dbReference type="Proteomes" id="UP000276349">
    <property type="component" value="Unassembled WGS sequence"/>
</dbReference>
<evidence type="ECO:0000313" key="2">
    <source>
        <dbReference type="EMBL" id="RTQ88516.1"/>
    </source>
</evidence>
<name>A0A431UG30_9BACI</name>
<proteinExistence type="predicted"/>
<feature type="transmembrane region" description="Helical" evidence="1">
    <location>
        <begin position="42"/>
        <end position="72"/>
    </location>
</feature>
<gene>
    <name evidence="2" type="ORF">EKG35_17755</name>
</gene>
<dbReference type="Pfam" id="PF13129">
    <property type="entry name" value="DUF3953"/>
    <property type="match status" value="1"/>
</dbReference>
<keyword evidence="1" id="KW-1133">Transmembrane helix</keyword>
<keyword evidence="3" id="KW-1185">Reference proteome</keyword>
<protein>
    <submittedName>
        <fullName evidence="2">DUF3953 domain-containing protein</fullName>
    </submittedName>
</protein>
<keyword evidence="1" id="KW-0812">Transmembrane</keyword>